<evidence type="ECO:0000313" key="3">
    <source>
        <dbReference type="Proteomes" id="UP001290101"/>
    </source>
</evidence>
<feature type="domain" description="Multi-ubiquitin" evidence="1">
    <location>
        <begin position="19"/>
        <end position="90"/>
    </location>
</feature>
<dbReference type="Pfam" id="PF14452">
    <property type="entry name" value="Multi_ubiq"/>
    <property type="match status" value="1"/>
</dbReference>
<organism evidence="2 3">
    <name type="scientific">Micromonospora sicca</name>
    <dbReference type="NCBI Taxonomy" id="2202420"/>
    <lineage>
        <taxon>Bacteria</taxon>
        <taxon>Bacillati</taxon>
        <taxon>Actinomycetota</taxon>
        <taxon>Actinomycetes</taxon>
        <taxon>Micromonosporales</taxon>
        <taxon>Micromonosporaceae</taxon>
        <taxon>Micromonospora</taxon>
    </lineage>
</organism>
<dbReference type="InterPro" id="IPR027802">
    <property type="entry name" value="Multi-ubiquitin_dom"/>
</dbReference>
<dbReference type="RefSeq" id="WP_322443576.1">
    <property type="nucleotide sequence ID" value="NZ_JAXOTQ010000060.1"/>
</dbReference>
<reference evidence="2 3" key="1">
    <citation type="submission" date="2023-12" db="EMBL/GenBank/DDBJ databases">
        <title>Micromonospora sp. nov., isolated from Atacama Desert.</title>
        <authorList>
            <person name="Carro L."/>
            <person name="Golinska P."/>
            <person name="Klenk H.-P."/>
            <person name="Goodfellow M."/>
        </authorList>
    </citation>
    <scope>NUCLEOTIDE SEQUENCE [LARGE SCALE GENOMIC DNA]</scope>
    <source>
        <strain evidence="2 3">4G53</strain>
    </source>
</reference>
<evidence type="ECO:0000259" key="1">
    <source>
        <dbReference type="Pfam" id="PF14452"/>
    </source>
</evidence>
<sequence length="93" mass="10343">MADIDTARDVDDLPTKHRYTIIVNTRPKHVDHRELTFAEVVALAFPGAPDPEVTFTVTYHRAAGPRHEGNLSEGGTVTIKDGTIFDVTRTRRS</sequence>
<name>A0ABU5JN48_9ACTN</name>
<protein>
    <submittedName>
        <fullName evidence="2">Multiubiquitin domain-containing protein</fullName>
    </submittedName>
</protein>
<accession>A0ABU5JN48</accession>
<gene>
    <name evidence="2" type="ORF">U2F25_32165</name>
</gene>
<proteinExistence type="predicted"/>
<keyword evidence="3" id="KW-1185">Reference proteome</keyword>
<evidence type="ECO:0000313" key="2">
    <source>
        <dbReference type="EMBL" id="MDZ5494055.1"/>
    </source>
</evidence>
<comment type="caution">
    <text evidence="2">The sequence shown here is derived from an EMBL/GenBank/DDBJ whole genome shotgun (WGS) entry which is preliminary data.</text>
</comment>
<dbReference type="Proteomes" id="UP001290101">
    <property type="component" value="Unassembled WGS sequence"/>
</dbReference>
<dbReference type="EMBL" id="JAXOTQ010000060">
    <property type="protein sequence ID" value="MDZ5494055.1"/>
    <property type="molecule type" value="Genomic_DNA"/>
</dbReference>